<sequence>MSSGRKPAFPHSILVLASRAANVASNSEHEPPDVNINIARDARPFRLARRATAIPAAGRRSEQEAARSGRSTYSRLIYPARMYSGPFVCSTRSAHRNPIRPARRETKKAGFNLTLEFNGIMSQELRGQEARYQYICISEQVAYLDPKFLQLPGFRSKLPIYSYVMKNSSKSVFGLWVTSRLPFWCSKIVNSPILINRLLKHSRIWLASHGRMHVCLEHGSVGWFSRLGNRQKSARDQSVIGTFGVLHRKWVLKTQVTDND</sequence>
<evidence type="ECO:0000313" key="2">
    <source>
        <dbReference type="Proteomes" id="UP001221757"/>
    </source>
</evidence>
<organism evidence="1 2">
    <name type="scientific">Mycena rosella</name>
    <name type="common">Pink bonnet</name>
    <name type="synonym">Agaricus rosellus</name>
    <dbReference type="NCBI Taxonomy" id="1033263"/>
    <lineage>
        <taxon>Eukaryota</taxon>
        <taxon>Fungi</taxon>
        <taxon>Dikarya</taxon>
        <taxon>Basidiomycota</taxon>
        <taxon>Agaricomycotina</taxon>
        <taxon>Agaricomycetes</taxon>
        <taxon>Agaricomycetidae</taxon>
        <taxon>Agaricales</taxon>
        <taxon>Marasmiineae</taxon>
        <taxon>Mycenaceae</taxon>
        <taxon>Mycena</taxon>
    </lineage>
</organism>
<reference evidence="1" key="1">
    <citation type="submission" date="2023-03" db="EMBL/GenBank/DDBJ databases">
        <title>Massive genome expansion in bonnet fungi (Mycena s.s.) driven by repeated elements and novel gene families across ecological guilds.</title>
        <authorList>
            <consortium name="Lawrence Berkeley National Laboratory"/>
            <person name="Harder C.B."/>
            <person name="Miyauchi S."/>
            <person name="Viragh M."/>
            <person name="Kuo A."/>
            <person name="Thoen E."/>
            <person name="Andreopoulos B."/>
            <person name="Lu D."/>
            <person name="Skrede I."/>
            <person name="Drula E."/>
            <person name="Henrissat B."/>
            <person name="Morin E."/>
            <person name="Kohler A."/>
            <person name="Barry K."/>
            <person name="LaButti K."/>
            <person name="Morin E."/>
            <person name="Salamov A."/>
            <person name="Lipzen A."/>
            <person name="Mereny Z."/>
            <person name="Hegedus B."/>
            <person name="Baldrian P."/>
            <person name="Stursova M."/>
            <person name="Weitz H."/>
            <person name="Taylor A."/>
            <person name="Grigoriev I.V."/>
            <person name="Nagy L.G."/>
            <person name="Martin F."/>
            <person name="Kauserud H."/>
        </authorList>
    </citation>
    <scope>NUCLEOTIDE SEQUENCE</scope>
    <source>
        <strain evidence="1">CBHHK067</strain>
    </source>
</reference>
<accession>A0AAD7G3M2</accession>
<dbReference type="Proteomes" id="UP001221757">
    <property type="component" value="Unassembled WGS sequence"/>
</dbReference>
<name>A0AAD7G3M2_MYCRO</name>
<protein>
    <submittedName>
        <fullName evidence="1">Uncharacterized protein</fullName>
    </submittedName>
</protein>
<proteinExistence type="predicted"/>
<keyword evidence="2" id="KW-1185">Reference proteome</keyword>
<evidence type="ECO:0000313" key="1">
    <source>
        <dbReference type="EMBL" id="KAJ7655933.1"/>
    </source>
</evidence>
<dbReference type="AlphaFoldDB" id="A0AAD7G3M2"/>
<comment type="caution">
    <text evidence="1">The sequence shown here is derived from an EMBL/GenBank/DDBJ whole genome shotgun (WGS) entry which is preliminary data.</text>
</comment>
<gene>
    <name evidence="1" type="ORF">B0H17DRAFT_1146327</name>
</gene>
<dbReference type="EMBL" id="JARKIE010000305">
    <property type="protein sequence ID" value="KAJ7655933.1"/>
    <property type="molecule type" value="Genomic_DNA"/>
</dbReference>